<reference evidence="1" key="2">
    <citation type="submission" date="2016-05" db="EMBL/GenBank/DDBJ databases">
        <title>Comparative analysis highlights variable genome content of wheat rusts and divergence of the mating loci.</title>
        <authorList>
            <person name="Cuomo C.A."/>
            <person name="Bakkeren G."/>
            <person name="Szabo L."/>
            <person name="Khalil H."/>
            <person name="Joly D."/>
            <person name="Goldberg J."/>
            <person name="Young S."/>
            <person name="Zeng Q."/>
            <person name="Fellers J."/>
        </authorList>
    </citation>
    <scope>NUCLEOTIDE SEQUENCE [LARGE SCALE GENOMIC DNA]</scope>
    <source>
        <strain evidence="1">1-1 BBBD Race 1</strain>
    </source>
</reference>
<accession>A0A180FZR6</accession>
<sequence>MLASETFSQYKTRARTLQWMINFKQHSLSDFQLAEGMAFGLPTKLENEVNKLDLLKCKEFKFKEFIRRVGNCYDALPKKTYCPRAGAANTSSQQNPNIGNVPREEYIWQIHSYLDSVGKCHHSAVADDGEAPQDGLADIYDNTDFEEYHVAAIATLNDIKSSLADKMNTRIPTPYDNPSAYMATTEILDAEHHLFAEGEALILEHPAFDSLLLNRVEGEFSKENYEEF</sequence>
<protein>
    <submittedName>
        <fullName evidence="1 2">Uncharacterized protein</fullName>
    </submittedName>
</protein>
<dbReference type="EMBL" id="ADAS02002356">
    <property type="protein sequence ID" value="OAV85867.1"/>
    <property type="molecule type" value="Genomic_DNA"/>
</dbReference>
<dbReference type="VEuPathDB" id="FungiDB:PTTG_09395"/>
<reference evidence="2" key="4">
    <citation type="submission" date="2025-05" db="UniProtKB">
        <authorList>
            <consortium name="EnsemblFungi"/>
        </authorList>
    </citation>
    <scope>IDENTIFICATION</scope>
    <source>
        <strain evidence="2">isolate 1-1 / race 1 (BBBD)</strain>
    </source>
</reference>
<keyword evidence="3" id="KW-1185">Reference proteome</keyword>
<dbReference type="EnsemblFungi" id="PTTG_09395-t43_1">
    <property type="protein sequence ID" value="PTTG_09395-t43_1-p1"/>
    <property type="gene ID" value="PTTG_09395"/>
</dbReference>
<proteinExistence type="predicted"/>
<reference evidence="2 3" key="3">
    <citation type="journal article" date="2017" name="G3 (Bethesda)">
        <title>Comparative analysis highlights variable genome content of wheat rusts and divergence of the mating loci.</title>
        <authorList>
            <person name="Cuomo C.A."/>
            <person name="Bakkeren G."/>
            <person name="Khalil H.B."/>
            <person name="Panwar V."/>
            <person name="Joly D."/>
            <person name="Linning R."/>
            <person name="Sakthikumar S."/>
            <person name="Song X."/>
            <person name="Adiconis X."/>
            <person name="Fan L."/>
            <person name="Goldberg J.M."/>
            <person name="Levin J.Z."/>
            <person name="Young S."/>
            <person name="Zeng Q."/>
            <person name="Anikster Y."/>
            <person name="Bruce M."/>
            <person name="Wang M."/>
            <person name="Yin C."/>
            <person name="McCallum B."/>
            <person name="Szabo L.J."/>
            <person name="Hulbert S."/>
            <person name="Chen X."/>
            <person name="Fellers J.P."/>
        </authorList>
    </citation>
    <scope>NUCLEOTIDE SEQUENCE</scope>
    <source>
        <strain evidence="3">Isolate 1-1 / race 1 (BBBD)</strain>
        <strain evidence="2">isolate 1-1 / race 1 (BBBD)</strain>
    </source>
</reference>
<evidence type="ECO:0000313" key="2">
    <source>
        <dbReference type="EnsemblFungi" id="PTTG_09395-t43_1-p1"/>
    </source>
</evidence>
<feature type="non-terminal residue" evidence="1">
    <location>
        <position position="228"/>
    </location>
</feature>
<dbReference type="Proteomes" id="UP000005240">
    <property type="component" value="Unassembled WGS sequence"/>
</dbReference>
<name>A0A180FZR6_PUCT1</name>
<dbReference type="AlphaFoldDB" id="A0A180FZR6"/>
<organism evidence="1">
    <name type="scientific">Puccinia triticina (isolate 1-1 / race 1 (BBBD))</name>
    <name type="common">Brown leaf rust fungus</name>
    <dbReference type="NCBI Taxonomy" id="630390"/>
    <lineage>
        <taxon>Eukaryota</taxon>
        <taxon>Fungi</taxon>
        <taxon>Dikarya</taxon>
        <taxon>Basidiomycota</taxon>
        <taxon>Pucciniomycotina</taxon>
        <taxon>Pucciniomycetes</taxon>
        <taxon>Pucciniales</taxon>
        <taxon>Pucciniaceae</taxon>
        <taxon>Puccinia</taxon>
    </lineage>
</organism>
<evidence type="ECO:0000313" key="3">
    <source>
        <dbReference type="Proteomes" id="UP000005240"/>
    </source>
</evidence>
<gene>
    <name evidence="1" type="ORF">PTTG_09395</name>
</gene>
<reference evidence="1" key="1">
    <citation type="submission" date="2009-11" db="EMBL/GenBank/DDBJ databases">
        <authorList>
            <consortium name="The Broad Institute Genome Sequencing Platform"/>
            <person name="Ward D."/>
            <person name="Feldgarden M."/>
            <person name="Earl A."/>
            <person name="Young S.K."/>
            <person name="Zeng Q."/>
            <person name="Koehrsen M."/>
            <person name="Alvarado L."/>
            <person name="Berlin A."/>
            <person name="Bochicchio J."/>
            <person name="Borenstein D."/>
            <person name="Chapman S.B."/>
            <person name="Chen Z."/>
            <person name="Engels R."/>
            <person name="Freedman E."/>
            <person name="Gellesch M."/>
            <person name="Goldberg J."/>
            <person name="Griggs A."/>
            <person name="Gujja S."/>
            <person name="Heilman E."/>
            <person name="Heiman D."/>
            <person name="Hepburn T."/>
            <person name="Howarth C."/>
            <person name="Jen D."/>
            <person name="Larson L."/>
            <person name="Lewis B."/>
            <person name="Mehta T."/>
            <person name="Park D."/>
            <person name="Pearson M."/>
            <person name="Roberts A."/>
            <person name="Saif S."/>
            <person name="Shea T."/>
            <person name="Shenoy N."/>
            <person name="Sisk P."/>
            <person name="Stolte C."/>
            <person name="Sykes S."/>
            <person name="Thomson T."/>
            <person name="Walk T."/>
            <person name="White J."/>
            <person name="Yandava C."/>
            <person name="Izard J."/>
            <person name="Baranova O.V."/>
            <person name="Blanton J.M."/>
            <person name="Tanner A.C."/>
            <person name="Dewhirst F.E."/>
            <person name="Haas B."/>
            <person name="Nusbaum C."/>
            <person name="Birren B."/>
        </authorList>
    </citation>
    <scope>NUCLEOTIDE SEQUENCE [LARGE SCALE GENOMIC DNA]</scope>
    <source>
        <strain evidence="1">1-1 BBBD Race 1</strain>
    </source>
</reference>
<evidence type="ECO:0000313" key="1">
    <source>
        <dbReference type="EMBL" id="OAV85867.1"/>
    </source>
</evidence>